<dbReference type="GO" id="GO:0034198">
    <property type="term" value="P:cellular response to amino acid starvation"/>
    <property type="evidence" value="ECO:0007669"/>
    <property type="project" value="TreeGrafter"/>
</dbReference>
<protein>
    <submittedName>
        <fullName evidence="2">GATOR complex protein MIOS</fullName>
    </submittedName>
</protein>
<evidence type="ECO:0000313" key="4">
    <source>
        <dbReference type="Proteomes" id="UP000499080"/>
    </source>
</evidence>
<name>A0A4Y2IZ04_ARAVE</name>
<dbReference type="Pfam" id="PF17034">
    <property type="entry name" value="zinc_ribbon_16"/>
    <property type="match status" value="1"/>
</dbReference>
<dbReference type="AlphaFoldDB" id="A0A4Y2IZ04"/>
<organism evidence="2 4">
    <name type="scientific">Araneus ventricosus</name>
    <name type="common">Orbweaver spider</name>
    <name type="synonym">Epeira ventricosa</name>
    <dbReference type="NCBI Taxonomy" id="182803"/>
    <lineage>
        <taxon>Eukaryota</taxon>
        <taxon>Metazoa</taxon>
        <taxon>Ecdysozoa</taxon>
        <taxon>Arthropoda</taxon>
        <taxon>Chelicerata</taxon>
        <taxon>Arachnida</taxon>
        <taxon>Araneae</taxon>
        <taxon>Araneomorphae</taxon>
        <taxon>Entelegynae</taxon>
        <taxon>Araneoidea</taxon>
        <taxon>Araneidae</taxon>
        <taxon>Araneus</taxon>
    </lineage>
</organism>
<gene>
    <name evidence="2" type="primary">mios_2</name>
    <name evidence="3" type="synonym">mios_0</name>
    <name evidence="2" type="ORF">AVEN_172569_1</name>
    <name evidence="3" type="ORF">AVEN_261971_1</name>
</gene>
<feature type="domain" description="GATOR2 complex protein MIO zinc-ribbon like" evidence="1">
    <location>
        <begin position="95"/>
        <end position="195"/>
    </location>
</feature>
<dbReference type="PANTHER" id="PTHR16453:SF9">
    <property type="entry name" value="GATOR COMPLEX PROTEIN MIOS"/>
    <property type="match status" value="1"/>
</dbReference>
<dbReference type="InterPro" id="IPR031488">
    <property type="entry name" value="Zn_ribbon_mio"/>
</dbReference>
<dbReference type="OrthoDB" id="341486at2759"/>
<dbReference type="GO" id="GO:1904263">
    <property type="term" value="P:positive regulation of TORC1 signaling"/>
    <property type="evidence" value="ECO:0007669"/>
    <property type="project" value="TreeGrafter"/>
</dbReference>
<dbReference type="InterPro" id="IPR037593">
    <property type="entry name" value="MIOS/Sea4"/>
</dbReference>
<keyword evidence="4" id="KW-1185">Reference proteome</keyword>
<feature type="non-terminal residue" evidence="2">
    <location>
        <position position="1"/>
    </location>
</feature>
<dbReference type="EMBL" id="BGPR01108523">
    <property type="protein sequence ID" value="GBM83067.1"/>
    <property type="molecule type" value="Genomic_DNA"/>
</dbReference>
<reference evidence="2 4" key="1">
    <citation type="journal article" date="2019" name="Sci. Rep.">
        <title>Orb-weaving spider Araneus ventricosus genome elucidates the spidroin gene catalogue.</title>
        <authorList>
            <person name="Kono N."/>
            <person name="Nakamura H."/>
            <person name="Ohtoshi R."/>
            <person name="Moran D.A.P."/>
            <person name="Shinohara A."/>
            <person name="Yoshida Y."/>
            <person name="Fujiwara M."/>
            <person name="Mori M."/>
            <person name="Tomita M."/>
            <person name="Arakawa K."/>
        </authorList>
    </citation>
    <scope>NUCLEOTIDE SEQUENCE [LARGE SCALE GENOMIC DNA]</scope>
</reference>
<sequence length="195" mass="22416">NSNFKLNFSGLTNDGLSLIERYVDTTGDVQTASLIVLHTLPSQVCKDPRAKNWVASYRDLLDTWMLWKQRAMFDVNWFSKNTLVHKPSQQVFVSCNFCRRSVSNSFLYRPSDGTRNAQTPLSANRKITCCPGCRKPLPRCSLCLCHMGTPSGLHWQRQIDTGSERKKLSDFSDWLTWCQTCRHGGHSVHILEWFK</sequence>
<dbReference type="GO" id="GO:0005737">
    <property type="term" value="C:cytoplasm"/>
    <property type="evidence" value="ECO:0007669"/>
    <property type="project" value="TreeGrafter"/>
</dbReference>
<dbReference type="PANTHER" id="PTHR16453">
    <property type="entry name" value="WD40 DOMAIN-CONTAINING PROTEIN MIO FAMILY MEMBER"/>
    <property type="match status" value="1"/>
</dbReference>
<proteinExistence type="predicted"/>
<comment type="caution">
    <text evidence="2">The sequence shown here is derived from an EMBL/GenBank/DDBJ whole genome shotgun (WGS) entry which is preliminary data.</text>
</comment>
<evidence type="ECO:0000259" key="1">
    <source>
        <dbReference type="Pfam" id="PF17034"/>
    </source>
</evidence>
<dbReference type="Proteomes" id="UP000499080">
    <property type="component" value="Unassembled WGS sequence"/>
</dbReference>
<evidence type="ECO:0000313" key="3">
    <source>
        <dbReference type="EMBL" id="GBM90566.1"/>
    </source>
</evidence>
<accession>A0A4Y2IZ04</accession>
<dbReference type="EMBL" id="BGPR01110923">
    <property type="protein sequence ID" value="GBM90566.1"/>
    <property type="molecule type" value="Genomic_DNA"/>
</dbReference>
<evidence type="ECO:0000313" key="2">
    <source>
        <dbReference type="EMBL" id="GBM83067.1"/>
    </source>
</evidence>
<dbReference type="CDD" id="cd16691">
    <property type="entry name" value="mRING-H2-C3H3C2_Mio"/>
    <property type="match status" value="1"/>
</dbReference>